<feature type="transmembrane region" description="Helical" evidence="2">
    <location>
        <begin position="230"/>
        <end position="249"/>
    </location>
</feature>
<feature type="compositionally biased region" description="Polar residues" evidence="1">
    <location>
        <begin position="44"/>
        <end position="54"/>
    </location>
</feature>
<feature type="transmembrane region" description="Helical" evidence="2">
    <location>
        <begin position="181"/>
        <end position="202"/>
    </location>
</feature>
<feature type="compositionally biased region" description="Polar residues" evidence="1">
    <location>
        <begin position="374"/>
        <end position="403"/>
    </location>
</feature>
<keyword evidence="2" id="KW-1133">Transmembrane helix</keyword>
<sequence length="424" mass="46745">MSKVIDSPTRLSRLGREPGDRSTSLCGGSTPCYEVQIRWRKSSNSKLKQPSTPSILPRYSPHKNTSKSPTMNAEANPVSCPPPMNSDISGIGVRLSFYIQTWFLSIFSVWSTSFEDTEASFTSLISISLAMSITFFSSGFKNNPTVTLQDGLVVSYLLAMSFLSITFSSTSYNRFIGSKKIVHVLSVIQALLIFGSFFALLAKMKSFGSSQSCNSEALVFFFRSFKALKYGQVVGSVFASIAFICYVVITWKDIRPASRSNQPQITRSSSNSEGQNSASASSRNSSRLITHRHTLLNPTKWDTSVALKIAFVSVSEAICIWNTELLIRRNKPIADSDSQWQFGQILALVMLIQPMIGFYNYCVKSRTNLDHQNDSMQLGSQSETPVSAESRNQIDTGNELQSSTISAEELVTAISTLECPRTAA</sequence>
<feature type="region of interest" description="Disordered" evidence="1">
    <location>
        <begin position="1"/>
        <end position="29"/>
    </location>
</feature>
<dbReference type="OrthoDB" id="5427664at2759"/>
<feature type="region of interest" description="Disordered" evidence="1">
    <location>
        <begin position="373"/>
        <end position="403"/>
    </location>
</feature>
<dbReference type="EMBL" id="KQ086057">
    <property type="protein sequence ID" value="KLO09393.1"/>
    <property type="molecule type" value="Genomic_DNA"/>
</dbReference>
<keyword evidence="2" id="KW-0472">Membrane</keyword>
<protein>
    <submittedName>
        <fullName evidence="3">Uncharacterized protein</fullName>
    </submittedName>
</protein>
<dbReference type="Proteomes" id="UP000053477">
    <property type="component" value="Unassembled WGS sequence"/>
</dbReference>
<reference evidence="3 4" key="1">
    <citation type="submission" date="2015-04" db="EMBL/GenBank/DDBJ databases">
        <title>Complete genome sequence of Schizopora paradoxa KUC8140, a cosmopolitan wood degrader in East Asia.</title>
        <authorList>
            <consortium name="DOE Joint Genome Institute"/>
            <person name="Min B."/>
            <person name="Park H."/>
            <person name="Jang Y."/>
            <person name="Kim J.-J."/>
            <person name="Kim K.H."/>
            <person name="Pangilinan J."/>
            <person name="Lipzen A."/>
            <person name="Riley R."/>
            <person name="Grigoriev I.V."/>
            <person name="Spatafora J.W."/>
            <person name="Choi I.-G."/>
        </authorList>
    </citation>
    <scope>NUCLEOTIDE SEQUENCE [LARGE SCALE GENOMIC DNA]</scope>
    <source>
        <strain evidence="3 4">KUC8140</strain>
    </source>
</reference>
<evidence type="ECO:0000313" key="3">
    <source>
        <dbReference type="EMBL" id="KLO09393.1"/>
    </source>
</evidence>
<feature type="transmembrane region" description="Helical" evidence="2">
    <location>
        <begin position="342"/>
        <end position="361"/>
    </location>
</feature>
<evidence type="ECO:0000256" key="2">
    <source>
        <dbReference type="SAM" id="Phobius"/>
    </source>
</evidence>
<feature type="transmembrane region" description="Helical" evidence="2">
    <location>
        <begin position="119"/>
        <end position="140"/>
    </location>
</feature>
<keyword evidence="4" id="KW-1185">Reference proteome</keyword>
<proteinExistence type="predicted"/>
<feature type="region of interest" description="Disordered" evidence="1">
    <location>
        <begin position="260"/>
        <end position="286"/>
    </location>
</feature>
<dbReference type="AlphaFoldDB" id="A0A0H2RIY8"/>
<evidence type="ECO:0000313" key="4">
    <source>
        <dbReference type="Proteomes" id="UP000053477"/>
    </source>
</evidence>
<evidence type="ECO:0000256" key="1">
    <source>
        <dbReference type="SAM" id="MobiDB-lite"/>
    </source>
</evidence>
<accession>A0A0H2RIY8</accession>
<keyword evidence="2" id="KW-0812">Transmembrane</keyword>
<feature type="transmembrane region" description="Helical" evidence="2">
    <location>
        <begin position="152"/>
        <end position="169"/>
    </location>
</feature>
<feature type="region of interest" description="Disordered" evidence="1">
    <location>
        <begin position="43"/>
        <end position="75"/>
    </location>
</feature>
<gene>
    <name evidence="3" type="ORF">SCHPADRAFT_567879</name>
</gene>
<feature type="compositionally biased region" description="Low complexity" evidence="1">
    <location>
        <begin position="268"/>
        <end position="286"/>
    </location>
</feature>
<name>A0A0H2RIY8_9AGAM</name>
<dbReference type="InParanoid" id="A0A0H2RIY8"/>
<feature type="transmembrane region" description="Helical" evidence="2">
    <location>
        <begin position="305"/>
        <end position="321"/>
    </location>
</feature>
<organism evidence="3 4">
    <name type="scientific">Schizopora paradoxa</name>
    <dbReference type="NCBI Taxonomy" id="27342"/>
    <lineage>
        <taxon>Eukaryota</taxon>
        <taxon>Fungi</taxon>
        <taxon>Dikarya</taxon>
        <taxon>Basidiomycota</taxon>
        <taxon>Agaricomycotina</taxon>
        <taxon>Agaricomycetes</taxon>
        <taxon>Hymenochaetales</taxon>
        <taxon>Schizoporaceae</taxon>
        <taxon>Schizopora</taxon>
    </lineage>
</organism>